<proteinExistence type="predicted"/>
<dbReference type="Proteomes" id="UP000257109">
    <property type="component" value="Unassembled WGS sequence"/>
</dbReference>
<protein>
    <submittedName>
        <fullName evidence="2">Chlorophyll a-b binding protein 7, chloroplastic</fullName>
    </submittedName>
</protein>
<keyword evidence="1" id="KW-0812">Transmembrane</keyword>
<accession>A0A371EBS4</accession>
<feature type="non-terminal residue" evidence="2">
    <location>
        <position position="113"/>
    </location>
</feature>
<comment type="caution">
    <text evidence="2">The sequence shown here is derived from an EMBL/GenBank/DDBJ whole genome shotgun (WGS) entry which is preliminary data.</text>
</comment>
<dbReference type="EMBL" id="QJKJ01014873">
    <property type="protein sequence ID" value="RDX63480.1"/>
    <property type="molecule type" value="Genomic_DNA"/>
</dbReference>
<dbReference type="STRING" id="157652.A0A371EBS4"/>
<keyword evidence="1" id="KW-0472">Membrane</keyword>
<keyword evidence="1" id="KW-1133">Transmembrane helix</keyword>
<dbReference type="OrthoDB" id="423598at2759"/>
<dbReference type="AlphaFoldDB" id="A0A371EBS4"/>
<gene>
    <name evidence="2" type="primary">LHCB7</name>
    <name evidence="2" type="ORF">CR513_58086</name>
</gene>
<feature type="non-terminal residue" evidence="2">
    <location>
        <position position="1"/>
    </location>
</feature>
<evidence type="ECO:0000313" key="3">
    <source>
        <dbReference type="Proteomes" id="UP000257109"/>
    </source>
</evidence>
<sequence length="113" mass="12513">MLPLVSPPTPLRKLCPETNKFSLLQCFVARGPCYSISYFLFPTVTLFIISSGHSFRLKLAGVLLFSAIPFTAVKAIANSPLGESLQRKMEETKNFAVQNSSKFKALAEDARKE</sequence>
<evidence type="ECO:0000256" key="1">
    <source>
        <dbReference type="SAM" id="Phobius"/>
    </source>
</evidence>
<keyword evidence="3" id="KW-1185">Reference proteome</keyword>
<evidence type="ECO:0000313" key="2">
    <source>
        <dbReference type="EMBL" id="RDX63480.1"/>
    </source>
</evidence>
<name>A0A371EBS4_MUCPR</name>
<reference evidence="2" key="1">
    <citation type="submission" date="2018-05" db="EMBL/GenBank/DDBJ databases">
        <title>Draft genome of Mucuna pruriens seed.</title>
        <authorList>
            <person name="Nnadi N.E."/>
            <person name="Vos R."/>
            <person name="Hasami M.H."/>
            <person name="Devisetty U.K."/>
            <person name="Aguiy J.C."/>
        </authorList>
    </citation>
    <scope>NUCLEOTIDE SEQUENCE [LARGE SCALE GENOMIC DNA]</scope>
    <source>
        <strain evidence="2">JCA_2017</strain>
    </source>
</reference>
<feature type="transmembrane region" description="Helical" evidence="1">
    <location>
        <begin position="21"/>
        <end position="49"/>
    </location>
</feature>
<organism evidence="2 3">
    <name type="scientific">Mucuna pruriens</name>
    <name type="common">Velvet bean</name>
    <name type="synonym">Dolichos pruriens</name>
    <dbReference type="NCBI Taxonomy" id="157652"/>
    <lineage>
        <taxon>Eukaryota</taxon>
        <taxon>Viridiplantae</taxon>
        <taxon>Streptophyta</taxon>
        <taxon>Embryophyta</taxon>
        <taxon>Tracheophyta</taxon>
        <taxon>Spermatophyta</taxon>
        <taxon>Magnoliopsida</taxon>
        <taxon>eudicotyledons</taxon>
        <taxon>Gunneridae</taxon>
        <taxon>Pentapetalae</taxon>
        <taxon>rosids</taxon>
        <taxon>fabids</taxon>
        <taxon>Fabales</taxon>
        <taxon>Fabaceae</taxon>
        <taxon>Papilionoideae</taxon>
        <taxon>50 kb inversion clade</taxon>
        <taxon>NPAAA clade</taxon>
        <taxon>indigoferoid/millettioid clade</taxon>
        <taxon>Phaseoleae</taxon>
        <taxon>Mucuna</taxon>
    </lineage>
</organism>